<protein>
    <submittedName>
        <fullName evidence="2">Uncharacterized protein</fullName>
    </submittedName>
</protein>
<gene>
    <name evidence="2" type="ORF">CI238_12598</name>
</gene>
<dbReference type="Proteomes" id="UP000076584">
    <property type="component" value="Unassembled WGS sequence"/>
</dbReference>
<dbReference type="AlphaFoldDB" id="A0A161X2N5"/>
<feature type="compositionally biased region" description="Polar residues" evidence="1">
    <location>
        <begin position="31"/>
        <end position="41"/>
    </location>
</feature>
<accession>A0A161X2N5</accession>
<comment type="caution">
    <text evidence="2">The sequence shown here is derived from an EMBL/GenBank/DDBJ whole genome shotgun (WGS) entry which is preliminary data.</text>
</comment>
<feature type="region of interest" description="Disordered" evidence="1">
    <location>
        <begin position="13"/>
        <end position="55"/>
    </location>
</feature>
<evidence type="ECO:0000313" key="3">
    <source>
        <dbReference type="Proteomes" id="UP000076584"/>
    </source>
</evidence>
<evidence type="ECO:0000256" key="1">
    <source>
        <dbReference type="SAM" id="MobiDB-lite"/>
    </source>
</evidence>
<proteinExistence type="predicted"/>
<dbReference type="EMBL" id="LFIW01000135">
    <property type="protein sequence ID" value="KZL87966.1"/>
    <property type="molecule type" value="Genomic_DNA"/>
</dbReference>
<evidence type="ECO:0000313" key="2">
    <source>
        <dbReference type="EMBL" id="KZL87966.1"/>
    </source>
</evidence>
<organism evidence="2 3">
    <name type="scientific">Colletotrichum incanum</name>
    <name type="common">Soybean anthracnose fungus</name>
    <dbReference type="NCBI Taxonomy" id="1573173"/>
    <lineage>
        <taxon>Eukaryota</taxon>
        <taxon>Fungi</taxon>
        <taxon>Dikarya</taxon>
        <taxon>Ascomycota</taxon>
        <taxon>Pezizomycotina</taxon>
        <taxon>Sordariomycetes</taxon>
        <taxon>Hypocreomycetidae</taxon>
        <taxon>Glomerellales</taxon>
        <taxon>Glomerellaceae</taxon>
        <taxon>Colletotrichum</taxon>
        <taxon>Colletotrichum spaethianum species complex</taxon>
    </lineage>
</organism>
<name>A0A161X2N5_COLIC</name>
<sequence length="203" mass="22065">MLMVLQQHHQCAAADGIPVPPRPTRDGASTGFGTSANSPSNARHDGRPVSLTGPSILLDAKPRHRKKEERTLLKALRAMLSMHLRSMHLHSMDTWRLAYMQHVQLFTGYPPLSNRPTAAFLGICIRLLEQLIRNDLVLSAFVLGQSPTAPLAPLTSPVAPTGQSVKSAHPQLHTHSVPPLFCRPAPTDTVPTLLATPAPESRL</sequence>
<reference evidence="2 3" key="1">
    <citation type="submission" date="2015-06" db="EMBL/GenBank/DDBJ databases">
        <title>Survival trade-offs in plant roots during colonization by closely related pathogenic and mutualistic fungi.</title>
        <authorList>
            <person name="Hacquard S."/>
            <person name="Kracher B."/>
            <person name="Hiruma K."/>
            <person name="Weinman A."/>
            <person name="Muench P."/>
            <person name="Garrido Oter R."/>
            <person name="Ver Loren van Themaat E."/>
            <person name="Dallerey J.-F."/>
            <person name="Damm U."/>
            <person name="Henrissat B."/>
            <person name="Lespinet O."/>
            <person name="Thon M."/>
            <person name="Kemen E."/>
            <person name="McHardy A.C."/>
            <person name="Schulze-Lefert P."/>
            <person name="O'Connell R.J."/>
        </authorList>
    </citation>
    <scope>NUCLEOTIDE SEQUENCE [LARGE SCALE GENOMIC DNA]</scope>
    <source>
        <strain evidence="2 3">MAFF 238704</strain>
    </source>
</reference>
<keyword evidence="3" id="KW-1185">Reference proteome</keyword>